<dbReference type="OrthoDB" id="9971601at2759"/>
<dbReference type="AlphaFoldDB" id="A0A9W7SY73"/>
<proteinExistence type="predicted"/>
<evidence type="ECO:0000313" key="1">
    <source>
        <dbReference type="EMBL" id="KAH9842129.1"/>
    </source>
</evidence>
<organism evidence="1 2">
    <name type="scientific">Teratosphaeria destructans</name>
    <dbReference type="NCBI Taxonomy" id="418781"/>
    <lineage>
        <taxon>Eukaryota</taxon>
        <taxon>Fungi</taxon>
        <taxon>Dikarya</taxon>
        <taxon>Ascomycota</taxon>
        <taxon>Pezizomycotina</taxon>
        <taxon>Dothideomycetes</taxon>
        <taxon>Dothideomycetidae</taxon>
        <taxon>Mycosphaerellales</taxon>
        <taxon>Teratosphaeriaceae</taxon>
        <taxon>Teratosphaeria</taxon>
    </lineage>
</organism>
<protein>
    <submittedName>
        <fullName evidence="1">Beta-lactamase superfamily domain</fullName>
    </submittedName>
</protein>
<sequence length="374" mass="42099">MDEASLQLHHELRKSLQDELSSRRPLVHDLHQTWLIQVPRPASSVRNGARFYYNLLILKWLQPTGAIDDSPVEWRTLITGIEALAEDLRTKASQGRRSNVTVNGHGEQDSLVDAVIVTASDVSRKTLSCIHPDVPIFTNAQAAQQIDGWHCFRNVIVIREFEPHAGVLDWTSSSLLLPEWLGINWISQDDTHAALMVTFSSKQGSAHAELANSAITSRTRRKEQCAIMELDDDDESAEAIIYVPSSVGHKGLEVVTSASPPIRTLALIYDPSHKVLSLPSKLQGPDIVHAQRDLKARYWISSKAKIEQRNGFLSWFAPQKEMLTPKGLLDRLLDHKRTRCEQTRECHAAVDETLDAFQDVEWLDFTIGTSRILR</sequence>
<reference evidence="1 2" key="2">
    <citation type="journal article" date="2021" name="Curr. Genet.">
        <title>Genetic response to nitrogen starvation in the aggressive Eucalyptus foliar pathogen Teratosphaeria destructans.</title>
        <authorList>
            <person name="Havenga M."/>
            <person name="Wingfield B.D."/>
            <person name="Wingfield M.J."/>
            <person name="Dreyer L.L."/>
            <person name="Roets F."/>
            <person name="Aylward J."/>
        </authorList>
    </citation>
    <scope>NUCLEOTIDE SEQUENCE [LARGE SCALE GENOMIC DNA]</scope>
    <source>
        <strain evidence="1">CMW44962</strain>
    </source>
</reference>
<name>A0A9W7SY73_9PEZI</name>
<accession>A0A9W7SY73</accession>
<gene>
    <name evidence="1" type="ORF">Tdes44962_MAKER07681</name>
</gene>
<dbReference type="EMBL" id="RIBY02000458">
    <property type="protein sequence ID" value="KAH9842129.1"/>
    <property type="molecule type" value="Genomic_DNA"/>
</dbReference>
<evidence type="ECO:0000313" key="2">
    <source>
        <dbReference type="Proteomes" id="UP001138500"/>
    </source>
</evidence>
<dbReference type="Proteomes" id="UP001138500">
    <property type="component" value="Unassembled WGS sequence"/>
</dbReference>
<keyword evidence="2" id="KW-1185">Reference proteome</keyword>
<reference evidence="1 2" key="1">
    <citation type="journal article" date="2018" name="IMA Fungus">
        <title>IMA Genome-F 10: Nine draft genome sequences of Claviceps purpurea s.lat., including C. arundinis, C. humidiphila, and C. cf. spartinae, pseudomolecules for the pitch canker pathogen Fusarium circinatum, draft genome of Davidsoniella eucalypti, Grosmannia galeiformis, Quambalaria eucalypti, and Teratosphaeria destructans.</title>
        <authorList>
            <person name="Wingfield B.D."/>
            <person name="Liu M."/>
            <person name="Nguyen H.D."/>
            <person name="Lane F.A."/>
            <person name="Morgan S.W."/>
            <person name="De Vos L."/>
            <person name="Wilken P.M."/>
            <person name="Duong T.A."/>
            <person name="Aylward J."/>
            <person name="Coetzee M.P."/>
            <person name="Dadej K."/>
            <person name="De Beer Z.W."/>
            <person name="Findlay W."/>
            <person name="Havenga M."/>
            <person name="Kolarik M."/>
            <person name="Menzies J.G."/>
            <person name="Naidoo K."/>
            <person name="Pochopski O."/>
            <person name="Shoukouhi P."/>
            <person name="Santana Q.C."/>
            <person name="Seifert K.A."/>
            <person name="Soal N."/>
            <person name="Steenkamp E.T."/>
            <person name="Tatham C.T."/>
            <person name="van der Nest M.A."/>
            <person name="Wingfield M.J."/>
        </authorList>
    </citation>
    <scope>NUCLEOTIDE SEQUENCE [LARGE SCALE GENOMIC DNA]</scope>
    <source>
        <strain evidence="1">CMW44962</strain>
    </source>
</reference>
<comment type="caution">
    <text evidence="1">The sequence shown here is derived from an EMBL/GenBank/DDBJ whole genome shotgun (WGS) entry which is preliminary data.</text>
</comment>